<dbReference type="EMBL" id="MF405918">
    <property type="protein sequence ID" value="QKU34399.1"/>
    <property type="molecule type" value="Genomic_DNA"/>
</dbReference>
<dbReference type="KEGG" id="vg:80517719"/>
<comment type="similarity">
    <text evidence="1">Belongs to the mimivirus R160 family.</text>
</comment>
<evidence type="ECO:0000313" key="2">
    <source>
        <dbReference type="EMBL" id="QKU34399.1"/>
    </source>
</evidence>
<dbReference type="RefSeq" id="YP_010781028.1">
    <property type="nucleotide sequence ID" value="NC_075038.1"/>
</dbReference>
<organism evidence="2">
    <name type="scientific">Tupanvirus deep ocean</name>
    <dbReference type="NCBI Taxonomy" id="2126984"/>
    <lineage>
        <taxon>Viruses</taxon>
        <taxon>Varidnaviria</taxon>
        <taxon>Bamfordvirae</taxon>
        <taxon>Nucleocytoviricota</taxon>
        <taxon>Megaviricetes</taxon>
        <taxon>Imitervirales</taxon>
        <taxon>Mimiviridae</taxon>
        <taxon>Megamimivirinae</taxon>
        <taxon>Tupanvirus</taxon>
        <taxon>Tupanvirus altamarinense</taxon>
    </lineage>
</organism>
<proteinExistence type="inferred from homology"/>
<accession>A0A6N1NGQ2</accession>
<dbReference type="Pfam" id="PF19165">
    <property type="entry name" value="DUF5847"/>
    <property type="match status" value="1"/>
</dbReference>
<name>A0A6N1NGQ2_9VIRU</name>
<reference evidence="2" key="2">
    <citation type="journal article" date="2018" name="Nat. Commun.">
        <title>Tailed giant Tupanvirus possesses the most complete translational apparatus of the known virosphere.</title>
        <authorList>
            <person name="Abrahao J."/>
            <person name="Silva L."/>
            <person name="Silva L.S."/>
            <person name="Khalil J.Y.B."/>
            <person name="Rodrigues R."/>
            <person name="Arantes T."/>
            <person name="Assis F."/>
            <person name="Boratto P."/>
            <person name="Andrade M."/>
            <person name="Kroon E.G."/>
            <person name="Ribeiro B."/>
            <person name="Bergier I."/>
            <person name="Seligmann H."/>
            <person name="Ghigo E."/>
            <person name="Colson P."/>
            <person name="Levasseur A."/>
            <person name="Kroemer G."/>
            <person name="Raoult D."/>
            <person name="La Scola B."/>
        </authorList>
    </citation>
    <scope>NUCLEOTIDE SEQUENCE [LARGE SCALE GENOMIC DNA]</scope>
    <source>
        <strain evidence="2">Deep ocean</strain>
    </source>
</reference>
<reference evidence="2" key="1">
    <citation type="submission" date="2017-06" db="EMBL/GenBank/DDBJ databases">
        <authorList>
            <person name="Assis F.L."/>
            <person name="Abrahao J.S."/>
            <person name="Silva L."/>
            <person name="Khalil J.B."/>
            <person name="Rodrigues R."/>
            <person name="Silva L.S."/>
            <person name="Boratto P."/>
            <person name="Andrade M."/>
            <person name="Kroon E.G."/>
            <person name="Ribeiro B."/>
            <person name="Bergier I."/>
            <person name="Seligmann H."/>
            <person name="Ghigo E."/>
            <person name="Colson P."/>
            <person name="Levasseur A."/>
            <person name="Raoult D."/>
            <person name="Scola B.L."/>
        </authorList>
    </citation>
    <scope>NUCLEOTIDE SEQUENCE</scope>
    <source>
        <strain evidence="2">Deep ocean</strain>
    </source>
</reference>
<dbReference type="InterPro" id="IPR043885">
    <property type="entry name" value="DUF5847"/>
</dbReference>
<sequence length="178" mass="21221">MYIFYKLLNDYRHSNVKTIINSYVQNFLLPLWKKYINDITIFYDEVKKITKQDLKDNNIVNELTEEIEMYGKRIFSYIARTVDLYFLRRFLDKDYITNGIVYTGAAHSMSFIYVLNRNGFKITHCANCLNQNINQLNADVSNIINFPFEETFFDMFDLFVPANRKQCSDLSEFPLNFT</sequence>
<evidence type="ECO:0000256" key="1">
    <source>
        <dbReference type="ARBA" id="ARBA00023598"/>
    </source>
</evidence>
<dbReference type="GeneID" id="80517719"/>
<protein>
    <submittedName>
        <fullName evidence="2">Uncharacterized protein</fullName>
    </submittedName>
</protein>